<evidence type="ECO:0000256" key="9">
    <source>
        <dbReference type="ARBA" id="ARBA00023136"/>
    </source>
</evidence>
<keyword evidence="6" id="KW-0735">Signal-anchor</keyword>
<evidence type="ECO:0000313" key="14">
    <source>
        <dbReference type="EMBL" id="OAE19734.1"/>
    </source>
</evidence>
<evidence type="ECO:0000256" key="12">
    <source>
        <dbReference type="SAM" id="Phobius"/>
    </source>
</evidence>
<feature type="region of interest" description="Disordered" evidence="11">
    <location>
        <begin position="165"/>
        <end position="209"/>
    </location>
</feature>
<reference evidence="16" key="3">
    <citation type="journal article" date="2020" name="Curr. Biol.">
        <title>Chromatin organization in early land plants reveals an ancestral association between H3K27me3, transposons, and constitutive heterochromatin.</title>
        <authorList>
            <person name="Montgomery S.A."/>
            <person name="Tanizawa Y."/>
            <person name="Galik B."/>
            <person name="Wang N."/>
            <person name="Ito T."/>
            <person name="Mochizuki T."/>
            <person name="Akimcheva S."/>
            <person name="Bowman J.L."/>
            <person name="Cognat V."/>
            <person name="Marechal-Drouard L."/>
            <person name="Ekker H."/>
            <person name="Hong S.F."/>
            <person name="Kohchi T."/>
            <person name="Lin S.S."/>
            <person name="Liu L.D."/>
            <person name="Nakamura Y."/>
            <person name="Valeeva L.R."/>
            <person name="Shakirov E.V."/>
            <person name="Shippen D.E."/>
            <person name="Wei W.L."/>
            <person name="Yagura M."/>
            <person name="Yamaoka S."/>
            <person name="Yamato K.T."/>
            <person name="Liu C."/>
            <person name="Berger F."/>
        </authorList>
    </citation>
    <scope>NUCLEOTIDE SEQUENCE [LARGE SCALE GENOMIC DNA]</scope>
    <source>
        <strain evidence="16">Tak-1</strain>
    </source>
</reference>
<keyword evidence="4" id="KW-0808">Transferase</keyword>
<keyword evidence="8" id="KW-0333">Golgi apparatus</keyword>
<evidence type="ECO:0000256" key="7">
    <source>
        <dbReference type="ARBA" id="ARBA00022989"/>
    </source>
</evidence>
<dbReference type="EMBL" id="AP019868">
    <property type="protein sequence ID" value="BBN04305.1"/>
    <property type="molecule type" value="Genomic_DNA"/>
</dbReference>
<feature type="transmembrane region" description="Helical" evidence="12">
    <location>
        <begin position="39"/>
        <end position="62"/>
    </location>
</feature>
<evidence type="ECO:0000256" key="11">
    <source>
        <dbReference type="SAM" id="MobiDB-lite"/>
    </source>
</evidence>
<dbReference type="PANTHER" id="PTHR31311:SF44">
    <property type="entry name" value="GLYCOSYLTRANSFERASE 2-RELATED"/>
    <property type="match status" value="1"/>
</dbReference>
<name>A0A176VFQ9_MARPO</name>
<evidence type="ECO:0000256" key="8">
    <source>
        <dbReference type="ARBA" id="ARBA00023034"/>
    </source>
</evidence>
<dbReference type="EMBL" id="LVLJ01003787">
    <property type="protein sequence ID" value="OAE19734.1"/>
    <property type="molecule type" value="Genomic_DNA"/>
</dbReference>
<evidence type="ECO:0000313" key="16">
    <source>
        <dbReference type="Proteomes" id="UP001162541"/>
    </source>
</evidence>
<organism evidence="14 15">
    <name type="scientific">Marchantia polymorpha subsp. ruderalis</name>
    <dbReference type="NCBI Taxonomy" id="1480154"/>
    <lineage>
        <taxon>Eukaryota</taxon>
        <taxon>Viridiplantae</taxon>
        <taxon>Streptophyta</taxon>
        <taxon>Embryophyta</taxon>
        <taxon>Marchantiophyta</taxon>
        <taxon>Marchantiopsida</taxon>
        <taxon>Marchantiidae</taxon>
        <taxon>Marchantiales</taxon>
        <taxon>Marchantiaceae</taxon>
        <taxon>Marchantia</taxon>
    </lineage>
</organism>
<sequence length="562" mass="64956">MKETVSFWKREFVLPWHSKANVLRSGVRRLPRTLSSMQIILLCGFASIILLRNTIGAGSFGWSVSLTPEIDAGSHSLVSFNAPRRNNVKINTKDLVDDEDADELDHPLKKSEKKKPKPQIAKTLTAAEEDILVKKILKANGVTETIVEKDEVEEEKKIDEKAKEVKEAAREVPKEEVKENASSKTERVEQNAKSDSTQQRKLESSSKSDLEELYMPWMPPGKELKSLGPKVSNWDEQREKWLMKHPEMRLNKVGKPRMLLVTGSSPWPCANPVGDHYYLKSIKNKIDYCRQHNIEIFYNIAHLDKEMSSYWAKLPILRKLMLTHPEVEWFFWMDADAMFTDMLFEIPMEKYVDYNLVMWGYDEGIYTEKSWVAINNGVFFIRNCQWTLDLLDMWAPMGPEGTVRVEAGKMLTSYLTKRPEMPADDQSALAYLIVSKEELRPKVKLEWDYWLSGYWADIVEHYEEYMTKHHPGLGDNRWPFTTHFTGCQPCSGVHNPNYSADACVKQMERAFNFADNQVVQMLGFQHESLESVHLKRIREDTDQPLDSVSQNTWVTASESYGL</sequence>
<evidence type="ECO:0000256" key="1">
    <source>
        <dbReference type="ARBA" id="ARBA00004323"/>
    </source>
</evidence>
<dbReference type="Gene3D" id="3.90.550.10">
    <property type="entry name" value="Spore Coat Polysaccharide Biosynthesis Protein SpsA, Chain A"/>
    <property type="match status" value="1"/>
</dbReference>
<accession>A0A176VFQ9</accession>
<evidence type="ECO:0000256" key="6">
    <source>
        <dbReference type="ARBA" id="ARBA00022968"/>
    </source>
</evidence>
<protein>
    <submittedName>
        <fullName evidence="14">Uncharacterized protein</fullName>
    </submittedName>
</protein>
<keyword evidence="5 12" id="KW-0812">Transmembrane</keyword>
<evidence type="ECO:0000256" key="2">
    <source>
        <dbReference type="ARBA" id="ARBA00005664"/>
    </source>
</evidence>
<evidence type="ECO:0000313" key="13">
    <source>
        <dbReference type="EMBL" id="BBN04305.1"/>
    </source>
</evidence>
<dbReference type="FunFam" id="3.90.550.10:FF:000101">
    <property type="entry name" value="Probable glycosyltransferase 5"/>
    <property type="match status" value="1"/>
</dbReference>
<dbReference type="Pfam" id="PF05637">
    <property type="entry name" value="Glyco_transf_34"/>
    <property type="match status" value="1"/>
</dbReference>
<keyword evidence="9 12" id="KW-0472">Membrane</keyword>
<evidence type="ECO:0000256" key="5">
    <source>
        <dbReference type="ARBA" id="ARBA00022692"/>
    </source>
</evidence>
<dbReference type="GO" id="GO:0016757">
    <property type="term" value="F:glycosyltransferase activity"/>
    <property type="evidence" value="ECO:0007669"/>
    <property type="project" value="UniProtKB-KW"/>
</dbReference>
<keyword evidence="15" id="KW-1185">Reference proteome</keyword>
<feature type="region of interest" description="Disordered" evidence="11">
    <location>
        <begin position="102"/>
        <end position="121"/>
    </location>
</feature>
<dbReference type="InterPro" id="IPR008630">
    <property type="entry name" value="Glyco_trans_34"/>
</dbReference>
<evidence type="ECO:0000256" key="3">
    <source>
        <dbReference type="ARBA" id="ARBA00022676"/>
    </source>
</evidence>
<dbReference type="Proteomes" id="UP000077202">
    <property type="component" value="Unassembled WGS sequence"/>
</dbReference>
<evidence type="ECO:0000256" key="10">
    <source>
        <dbReference type="ARBA" id="ARBA00023180"/>
    </source>
</evidence>
<evidence type="ECO:0000256" key="4">
    <source>
        <dbReference type="ARBA" id="ARBA00022679"/>
    </source>
</evidence>
<comment type="subcellular location">
    <subcellularLocation>
        <location evidence="1">Golgi apparatus membrane</location>
        <topology evidence="1">Single-pass type II membrane protein</topology>
    </subcellularLocation>
</comment>
<keyword evidence="7 12" id="KW-1133">Transmembrane helix</keyword>
<dbReference type="GO" id="GO:0000139">
    <property type="term" value="C:Golgi membrane"/>
    <property type="evidence" value="ECO:0007669"/>
    <property type="project" value="UniProtKB-SubCell"/>
</dbReference>
<keyword evidence="3" id="KW-0328">Glycosyltransferase</keyword>
<reference evidence="13" key="2">
    <citation type="journal article" date="2019" name="Curr. Biol.">
        <title>Chromatin organization in early land plants reveals an ancestral association between H3K27me3, transposons, and constitutive heterochromatin.</title>
        <authorList>
            <person name="Montgomery S.A."/>
            <person name="Tanizawa Y."/>
            <person name="Galik B."/>
            <person name="Wang N."/>
            <person name="Ito T."/>
            <person name="Mochizuki T."/>
            <person name="Akimcheva S."/>
            <person name="Bowman J."/>
            <person name="Cognat V."/>
            <person name="Drouard L."/>
            <person name="Ekker H."/>
            <person name="Houng S."/>
            <person name="Kohchi T."/>
            <person name="Lin S."/>
            <person name="Liu L.D."/>
            <person name="Nakamura Y."/>
            <person name="Valeeva L.R."/>
            <person name="Shakirov E.V."/>
            <person name="Shippen D.E."/>
            <person name="Wei W."/>
            <person name="Yagura M."/>
            <person name="Yamaoka S."/>
            <person name="Yamato K.T."/>
            <person name="Liu C."/>
            <person name="Berger F."/>
        </authorList>
    </citation>
    <scope>NUCLEOTIDE SEQUENCE [LARGE SCALE GENOMIC DNA]</scope>
    <source>
        <strain evidence="13">Tak-1</strain>
    </source>
</reference>
<evidence type="ECO:0000313" key="15">
    <source>
        <dbReference type="Proteomes" id="UP000077202"/>
    </source>
</evidence>
<keyword evidence="10" id="KW-0325">Glycoprotein</keyword>
<comment type="similarity">
    <text evidence="2">Belongs to the glycosyltransferase 34 family.</text>
</comment>
<dbReference type="InterPro" id="IPR029044">
    <property type="entry name" value="Nucleotide-diphossugar_trans"/>
</dbReference>
<dbReference type="Proteomes" id="UP001162541">
    <property type="component" value="Chromosome 3"/>
</dbReference>
<gene>
    <name evidence="14" type="ORF">AXG93_2958s1090</name>
    <name evidence="13" type="ORF">Mp_3g03490</name>
</gene>
<proteinExistence type="inferred from homology"/>
<dbReference type="PANTHER" id="PTHR31311">
    <property type="entry name" value="XYLOGLUCAN 6-XYLOSYLTRANSFERASE 5-RELATED-RELATED"/>
    <property type="match status" value="1"/>
</dbReference>
<reference evidence="14 15" key="1">
    <citation type="submission" date="2016-03" db="EMBL/GenBank/DDBJ databases">
        <title>Mechanisms controlling the formation of the plant cell surface in tip-growing cells are functionally conserved among land plants.</title>
        <authorList>
            <person name="Honkanen S."/>
            <person name="Jones V.A."/>
            <person name="Morieri G."/>
            <person name="Champion C."/>
            <person name="Hetherington A.J."/>
            <person name="Kelly S."/>
            <person name="Saint-Marcoux D."/>
            <person name="Proust H."/>
            <person name="Prescott H."/>
            <person name="Dolan L."/>
        </authorList>
    </citation>
    <scope>NUCLEOTIDE SEQUENCE [LARGE SCALE GENOMIC DNA]</scope>
    <source>
        <strain evidence="15">cv. Tak-1 and cv. Tak-2</strain>
        <tissue evidence="14">Whole gametophyte</tissue>
    </source>
</reference>
<dbReference type="AlphaFoldDB" id="A0A176VFQ9"/>